<comment type="caution">
    <text evidence="3">The sequence shown here is derived from an EMBL/GenBank/DDBJ whole genome shotgun (WGS) entry which is preliminary data.</text>
</comment>
<dbReference type="InterPro" id="IPR001509">
    <property type="entry name" value="Epimerase_deHydtase"/>
</dbReference>
<reference evidence="4" key="2">
    <citation type="journal article" date="2018" name="Environ. Microbiol.">
        <title>Bloom of a denitrifying methanotroph, 'Candidatus Methylomirabilis limnetica', in a deep stratified lake.</title>
        <authorList>
            <person name="Graf J.S."/>
            <person name="Mayr M.J."/>
            <person name="Marchant H.K."/>
            <person name="Tienken D."/>
            <person name="Hach P.F."/>
            <person name="Brand A."/>
            <person name="Schubert C.J."/>
            <person name="Kuypers M.M."/>
            <person name="Milucka J."/>
        </authorList>
    </citation>
    <scope>NUCLEOTIDE SEQUENCE [LARGE SCALE GENOMIC DNA]</scope>
    <source>
        <strain evidence="4">Zug</strain>
    </source>
</reference>
<dbReference type="EMBL" id="NVQC01000024">
    <property type="protein sequence ID" value="PTL35385.1"/>
    <property type="molecule type" value="Genomic_DNA"/>
</dbReference>
<dbReference type="Gene3D" id="3.40.50.720">
    <property type="entry name" value="NAD(P)-binding Rossmann-like Domain"/>
    <property type="match status" value="1"/>
</dbReference>
<accession>A0A2T4TW99</accession>
<dbReference type="Proteomes" id="UP000241436">
    <property type="component" value="Unassembled WGS sequence"/>
</dbReference>
<gene>
    <name evidence="3" type="ORF">CLG94_09965</name>
</gene>
<dbReference type="AlphaFoldDB" id="A0A2T4TW99"/>
<reference evidence="3 4" key="1">
    <citation type="submission" date="2017-09" db="EMBL/GenBank/DDBJ databases">
        <title>Bloom of a denitrifying methanotroph, Candidatus Methylomirabilis limnetica, in a deep stratified lake.</title>
        <authorList>
            <person name="Graf J.S."/>
            <person name="Marchant H.K."/>
            <person name="Tienken D."/>
            <person name="Hach P.F."/>
            <person name="Brand A."/>
            <person name="Schubert C.J."/>
            <person name="Kuypers M.M."/>
            <person name="Milucka J."/>
        </authorList>
    </citation>
    <scope>NUCLEOTIDE SEQUENCE [LARGE SCALE GENOMIC DNA]</scope>
    <source>
        <strain evidence="3 4">Zug</strain>
    </source>
</reference>
<organism evidence="3 4">
    <name type="scientific">Candidatus Methylomirabilis limnetica</name>
    <dbReference type="NCBI Taxonomy" id="2033718"/>
    <lineage>
        <taxon>Bacteria</taxon>
        <taxon>Candidatus Methylomirabilota</taxon>
        <taxon>Candidatus Methylomirabilia</taxon>
        <taxon>Candidatus Methylomirabilales</taxon>
        <taxon>Candidatus Methylomirabilaceae</taxon>
        <taxon>Candidatus Methylomirabilis</taxon>
    </lineage>
</organism>
<keyword evidence="4" id="KW-1185">Reference proteome</keyword>
<dbReference type="Gene3D" id="3.90.25.10">
    <property type="entry name" value="UDP-galactose 4-epimerase, domain 1"/>
    <property type="match status" value="1"/>
</dbReference>
<dbReference type="InterPro" id="IPR036291">
    <property type="entry name" value="NAD(P)-bd_dom_sf"/>
</dbReference>
<keyword evidence="1" id="KW-0520">NAD</keyword>
<protein>
    <submittedName>
        <fullName evidence="3">NAD-dependent dehydratase</fullName>
    </submittedName>
</protein>
<dbReference type="OrthoDB" id="9811425at2"/>
<evidence type="ECO:0000313" key="4">
    <source>
        <dbReference type="Proteomes" id="UP000241436"/>
    </source>
</evidence>
<name>A0A2T4TW99_9BACT</name>
<evidence type="ECO:0000313" key="3">
    <source>
        <dbReference type="EMBL" id="PTL35385.1"/>
    </source>
</evidence>
<dbReference type="RefSeq" id="WP_107563162.1">
    <property type="nucleotide sequence ID" value="NZ_NVQC01000024.1"/>
</dbReference>
<dbReference type="Pfam" id="PF01370">
    <property type="entry name" value="Epimerase"/>
    <property type="match status" value="1"/>
</dbReference>
<proteinExistence type="predicted"/>
<feature type="domain" description="NAD-dependent epimerase/dehydratase" evidence="2">
    <location>
        <begin position="4"/>
        <end position="246"/>
    </location>
</feature>
<dbReference type="PANTHER" id="PTHR43574">
    <property type="entry name" value="EPIMERASE-RELATED"/>
    <property type="match status" value="1"/>
</dbReference>
<dbReference type="SUPFAM" id="SSF51735">
    <property type="entry name" value="NAD(P)-binding Rossmann-fold domains"/>
    <property type="match status" value="1"/>
</dbReference>
<evidence type="ECO:0000259" key="2">
    <source>
        <dbReference type="Pfam" id="PF01370"/>
    </source>
</evidence>
<evidence type="ECO:0000256" key="1">
    <source>
        <dbReference type="ARBA" id="ARBA00023027"/>
    </source>
</evidence>
<sequence>MKRALVCGAGGFIGGHLVKKLKREGYWVRGVDSKPHEFAPTQADAFRLLDLRDPQNCRTALTLSDGGSFDEVYQLAADMGGMGFISVSECEVLHNNALINIHMTHAAAEAGVARYFFSSSVCIYRDMQPDEPPVTEDDAIPANPDNEYGWEKLYAERVAMAYGRRHPMHVRIARFENCYGPEGTWTGGREKAPAALCRKVAEAEDHGTIEVWGEGTAIRVFTYVDDLVDGIFALMHSDLGDPVNLGREDRATVADLVRTVIEASGKRMTIKYVPGPVGVQARNFSKARIASLGWKPKVSLEEGIARTYSWIQAQVKVAQDSASRT</sequence>